<comment type="caution">
    <text evidence="3">The sequence shown here is derived from an EMBL/GenBank/DDBJ whole genome shotgun (WGS) entry which is preliminary data.</text>
</comment>
<feature type="domain" description="Phage capsid-like C-terminal" evidence="2">
    <location>
        <begin position="115"/>
        <end position="390"/>
    </location>
</feature>
<proteinExistence type="predicted"/>
<evidence type="ECO:0000313" key="3">
    <source>
        <dbReference type="EMBL" id="KEQ22869.1"/>
    </source>
</evidence>
<dbReference type="EMBL" id="JNVM01000031">
    <property type="protein sequence ID" value="KEQ22869.1"/>
    <property type="molecule type" value="Genomic_DNA"/>
</dbReference>
<dbReference type="Pfam" id="PF05065">
    <property type="entry name" value="Phage_capsid"/>
    <property type="match status" value="1"/>
</dbReference>
<accession>A0A081NWP6</accession>
<dbReference type="InterPro" id="IPR024455">
    <property type="entry name" value="Phage_capsid"/>
</dbReference>
<dbReference type="OrthoDB" id="9786516at2"/>
<dbReference type="NCBIfam" id="TIGR01554">
    <property type="entry name" value="major_cap_HK97"/>
    <property type="match status" value="1"/>
</dbReference>
<dbReference type="RefSeq" id="WP_036690193.1">
    <property type="nucleotide sequence ID" value="NZ_JNVM01000031.1"/>
</dbReference>
<sequence>MNLVELRKKLAQLKDQMRTLVELAQGEKRGMTADEDTKFTELEGQAEALAGQIKVEERAEQLAMSGAGTKRTPEDPQHETEFRNLGDFVNTVRFNPYDARLSEYREMAMGTKTSGGVFVPPQFSSKLFEITPQDALVRPRAIVVPVDEASPDASMTFPALDQGAGSNMYGGVEVNWIGEGDEKPETNAKFKDLSLTPFEVAGHIVVTDKLIRNAPAINTIVNRLFRGAIAAAEDDAFLYGNGTAKPFGAINSAAAVAVPRQTANLIKYQDIVNMIAKAKLGGALVWSASQSILPQLLTMKDEAGHLIFQPNIADKMTGVLLGYPIRFQENAPILGAVGDLVLVDLQYYIIKDGAGIFISASEHPLFKQNKTIIKAFWNVDGKPWVTAPFTLKNGYTVSPFIKLGLPTT</sequence>
<dbReference type="Proteomes" id="UP000028123">
    <property type="component" value="Unassembled WGS sequence"/>
</dbReference>
<evidence type="ECO:0000256" key="1">
    <source>
        <dbReference type="ARBA" id="ARBA00004328"/>
    </source>
</evidence>
<dbReference type="SUPFAM" id="SSF56563">
    <property type="entry name" value="Major capsid protein gp5"/>
    <property type="match status" value="1"/>
</dbReference>
<protein>
    <recommendedName>
        <fullName evidence="2">Phage capsid-like C-terminal domain-containing protein</fullName>
    </recommendedName>
</protein>
<gene>
    <name evidence="3" type="ORF">ET33_21225</name>
</gene>
<name>A0A081NWP6_9BACL</name>
<dbReference type="Gene3D" id="3.30.2400.10">
    <property type="entry name" value="Major capsid protein gp5"/>
    <property type="match status" value="1"/>
</dbReference>
<evidence type="ECO:0000313" key="4">
    <source>
        <dbReference type="Proteomes" id="UP000028123"/>
    </source>
</evidence>
<keyword evidence="4" id="KW-1185">Reference proteome</keyword>
<dbReference type="AlphaFoldDB" id="A0A081NWP6"/>
<evidence type="ECO:0000259" key="2">
    <source>
        <dbReference type="Pfam" id="PF05065"/>
    </source>
</evidence>
<organism evidence="3 4">
    <name type="scientific">Paenibacillus tyrfis</name>
    <dbReference type="NCBI Taxonomy" id="1501230"/>
    <lineage>
        <taxon>Bacteria</taxon>
        <taxon>Bacillati</taxon>
        <taxon>Bacillota</taxon>
        <taxon>Bacilli</taxon>
        <taxon>Bacillales</taxon>
        <taxon>Paenibacillaceae</taxon>
        <taxon>Paenibacillus</taxon>
    </lineage>
</organism>
<reference evidence="3 4" key="1">
    <citation type="submission" date="2014-06" db="EMBL/GenBank/DDBJ databases">
        <title>Draft genome sequence of Paenibacillus sp. MSt1.</title>
        <authorList>
            <person name="Aw Y.K."/>
            <person name="Ong K.S."/>
            <person name="Gan H.M."/>
            <person name="Lee S.M."/>
        </authorList>
    </citation>
    <scope>NUCLEOTIDE SEQUENCE [LARGE SCALE GENOMIC DNA]</scope>
    <source>
        <strain evidence="3 4">MSt1</strain>
    </source>
</reference>
<dbReference type="eggNOG" id="COG4653">
    <property type="taxonomic scope" value="Bacteria"/>
</dbReference>
<comment type="subcellular location">
    <subcellularLocation>
        <location evidence="1">Virion</location>
    </subcellularLocation>
</comment>
<dbReference type="InterPro" id="IPR054612">
    <property type="entry name" value="Phage_capsid-like_C"/>
</dbReference>